<dbReference type="EMBL" id="MF401423">
    <property type="protein sequence ID" value="ATJ02837.1"/>
    <property type="molecule type" value="Genomic_DNA"/>
</dbReference>
<dbReference type="Gene3D" id="2.40.50.140">
    <property type="entry name" value="Nucleic acid-binding proteins"/>
    <property type="match status" value="1"/>
</dbReference>
<geneLocation type="plastid" evidence="10"/>
<dbReference type="GO" id="GO:0003723">
    <property type="term" value="F:RNA binding"/>
    <property type="evidence" value="ECO:0007669"/>
    <property type="project" value="UniProtKB-KW"/>
</dbReference>
<accession>W0RYL0</accession>
<dbReference type="RefSeq" id="YP_008965630.1">
    <property type="nucleotide sequence ID" value="NC_023133.1"/>
</dbReference>
<evidence type="ECO:0000256" key="5">
    <source>
        <dbReference type="ARBA" id="ARBA00022842"/>
    </source>
</evidence>
<keyword evidence="10" id="KW-0150">Chloroplast</keyword>
<comment type="function">
    <text evidence="7">Involved in intercistronic processing of primary transcripts from chloroplast operons. The endonucleolytic activity of the enzyme depends on the number of phosphates at the 5' end, is inhibited by structured RNA, and preferentially cleaves A/U-rich sequences.</text>
</comment>
<dbReference type="InterPro" id="IPR012340">
    <property type="entry name" value="NA-bd_OB-fold"/>
</dbReference>
<keyword evidence="6" id="KW-0694">RNA-binding</keyword>
<evidence type="ECO:0000256" key="3">
    <source>
        <dbReference type="ARBA" id="ARBA00022723"/>
    </source>
</evidence>
<dbReference type="Pfam" id="PF10150">
    <property type="entry name" value="RNase_E_G"/>
    <property type="match status" value="1"/>
</dbReference>
<evidence type="ECO:0000256" key="2">
    <source>
        <dbReference type="ARBA" id="ARBA00005522"/>
    </source>
</evidence>
<dbReference type="GO" id="GO:0006364">
    <property type="term" value="P:rRNA processing"/>
    <property type="evidence" value="ECO:0007669"/>
    <property type="project" value="TreeGrafter"/>
</dbReference>
<dbReference type="InterPro" id="IPR019307">
    <property type="entry name" value="RNA-bd_AU-1/RNase_E/G"/>
</dbReference>
<evidence type="ECO:0000256" key="7">
    <source>
        <dbReference type="ARBA" id="ARBA00023436"/>
    </source>
</evidence>
<dbReference type="GO" id="GO:0005737">
    <property type="term" value="C:cytoplasm"/>
    <property type="evidence" value="ECO:0007669"/>
    <property type="project" value="TreeGrafter"/>
</dbReference>
<dbReference type="GO" id="GO:0046872">
    <property type="term" value="F:metal ion binding"/>
    <property type="evidence" value="ECO:0007669"/>
    <property type="project" value="UniProtKB-KW"/>
</dbReference>
<dbReference type="PANTHER" id="PTHR30001:SF0">
    <property type="entry name" value="RIBONUCLEASE G"/>
    <property type="match status" value="1"/>
</dbReference>
<evidence type="ECO:0000256" key="6">
    <source>
        <dbReference type="ARBA" id="ARBA00022884"/>
    </source>
</evidence>
<keyword evidence="3" id="KW-0479">Metal-binding</keyword>
<proteinExistence type="inferred from homology"/>
<organism evidence="10">
    <name type="scientific">Porphyridium purpureum</name>
    <name type="common">Red alga</name>
    <name type="synonym">Porphyridium cruentum</name>
    <dbReference type="NCBI Taxonomy" id="35688"/>
    <lineage>
        <taxon>Eukaryota</taxon>
        <taxon>Rhodophyta</taxon>
        <taxon>Bangiophyceae</taxon>
        <taxon>Porphyridiales</taxon>
        <taxon>Porphyridiaceae</taxon>
        <taxon>Porphyridium</taxon>
    </lineage>
</organism>
<evidence type="ECO:0000313" key="9">
    <source>
        <dbReference type="EMBL" id="ATJ02837.1"/>
    </source>
</evidence>
<dbReference type="GO" id="GO:0016787">
    <property type="term" value="F:hydrolase activity"/>
    <property type="evidence" value="ECO:0007669"/>
    <property type="project" value="UniProtKB-KW"/>
</dbReference>
<keyword evidence="5" id="KW-0460">Magnesium</keyword>
<evidence type="ECO:0000256" key="4">
    <source>
        <dbReference type="ARBA" id="ARBA00022801"/>
    </source>
</evidence>
<evidence type="ECO:0000313" key="10">
    <source>
        <dbReference type="EMBL" id="BAO23606.1"/>
    </source>
</evidence>
<reference evidence="10" key="1">
    <citation type="journal article" date="2014" name="J. Plant Res.">
        <title>Analysis of the complete plastid genome of the unicellular red alga Porphyridium purpureum.</title>
        <authorList>
            <person name="Tajima N."/>
            <person name="Sato S."/>
            <person name="Maruyama F."/>
            <person name="Kurokawa K."/>
            <person name="Ohta H."/>
            <person name="Tabata S."/>
            <person name="Sekine K."/>
            <person name="Moriyama T."/>
            <person name="Sato N."/>
        </authorList>
    </citation>
    <scope>NUCLEOTIDE SEQUENCE</scope>
</reference>
<name>W0RYL0_PORPP</name>
<reference evidence="9" key="2">
    <citation type="journal article" date="2017" name="Mitochondrial DNA Part B Resour">
        <title>Characterization of the complete plastid genome of Porphyridium purpureum strain CCMP1328.</title>
        <authorList>
            <person name="Bi G."/>
        </authorList>
    </citation>
    <scope>NUCLEOTIDE SEQUENCE</scope>
</reference>
<sequence>MNNTIIISSHHGLSVASNLHSINNINSVNNNYKIGDIYFGKVDRLLPSINSAFIKLKPFRRYSSTGFIYIKDLKCIKRIRPLKNDFKIHPIYQLIVPKQKIVTQVVKEIHFEKGPRLTTVIVLSGYYIKLLPFSNIIHVSNKVQDVSLRNALKAVGKLIITDGMGIIFRLSAIGVSTKILLDEFYLLKDQWFYISKQLIKAENPILIHREDNIVNNSIRNYYSFNTRQIFLDSVDRFSELKFFLNHWNCLQSTYKSSYNKNQIHLHKKDNDFWYSTNLDVVVNNLFKNIIHLPYGGYLFLETINAMTVIDVNSGGFNSNDRLRDSLLKVNLAAAKEIVYQIIIRNIAGIILIDFIDMKVESDKELLLEYLFNLLQNDNNQSSIVQYSQLGIVEITRKRASRSFSSSRIQNYDLKIKFSDTNTLYAKKIIFENIQCSKLYV</sequence>
<keyword evidence="10" id="KW-0934">Plastid</keyword>
<dbReference type="InterPro" id="IPR004659">
    <property type="entry name" value="RNase_E/G"/>
</dbReference>
<dbReference type="PANTHER" id="PTHR30001">
    <property type="entry name" value="RIBONUCLEASE"/>
    <property type="match status" value="1"/>
</dbReference>
<comment type="cofactor">
    <cofactor evidence="1">
        <name>Mg(2+)</name>
        <dbReference type="ChEBI" id="CHEBI:18420"/>
    </cofactor>
</comment>
<keyword evidence="4" id="KW-0378">Hydrolase</keyword>
<protein>
    <submittedName>
        <fullName evidence="10">Ribonuclease E</fullName>
    </submittedName>
</protein>
<feature type="domain" description="RNA-binding protein AU-1/Ribonuclease E/G" evidence="8">
    <location>
        <begin position="123"/>
        <end position="398"/>
    </location>
</feature>
<evidence type="ECO:0000259" key="8">
    <source>
        <dbReference type="Pfam" id="PF10150"/>
    </source>
</evidence>
<dbReference type="EMBL" id="AP012987">
    <property type="protein sequence ID" value="BAO23606.1"/>
    <property type="molecule type" value="Genomic_DNA"/>
</dbReference>
<comment type="similarity">
    <text evidence="2">Belongs to the RNase E/G family.</text>
</comment>
<evidence type="ECO:0000256" key="1">
    <source>
        <dbReference type="ARBA" id="ARBA00001946"/>
    </source>
</evidence>
<dbReference type="GO" id="GO:0004540">
    <property type="term" value="F:RNA nuclease activity"/>
    <property type="evidence" value="ECO:0007669"/>
    <property type="project" value="InterPro"/>
</dbReference>
<dbReference type="AlphaFoldDB" id="W0RYL0"/>
<gene>
    <name evidence="10" type="primary">rne</name>
</gene>
<dbReference type="GeneID" id="17964007"/>